<proteinExistence type="predicted"/>
<organism evidence="1">
    <name type="scientific">hydrocarbon metagenome</name>
    <dbReference type="NCBI Taxonomy" id="938273"/>
    <lineage>
        <taxon>unclassified sequences</taxon>
        <taxon>metagenomes</taxon>
        <taxon>ecological metagenomes</taxon>
    </lineage>
</organism>
<protein>
    <submittedName>
        <fullName evidence="1">Uncharacterized protein</fullName>
    </submittedName>
</protein>
<gene>
    <name evidence="1" type="ORF">ASZ90_010555</name>
</gene>
<name>A0A0W8FFM8_9ZZZZ</name>
<comment type="caution">
    <text evidence="1">The sequence shown here is derived from an EMBL/GenBank/DDBJ whole genome shotgun (WGS) entry which is preliminary data.</text>
</comment>
<sequence>MQEQARLLSLSIAPHAGSHHDPALPREWQWKWVLLQRIGIP</sequence>
<evidence type="ECO:0000313" key="1">
    <source>
        <dbReference type="EMBL" id="KUG19721.1"/>
    </source>
</evidence>
<reference evidence="1" key="1">
    <citation type="journal article" date="2015" name="Proc. Natl. Acad. Sci. U.S.A.">
        <title>Networks of energetic and metabolic interactions define dynamics in microbial communities.</title>
        <authorList>
            <person name="Embree M."/>
            <person name="Liu J.K."/>
            <person name="Al-Bassam M.M."/>
            <person name="Zengler K."/>
        </authorList>
    </citation>
    <scope>NUCLEOTIDE SEQUENCE</scope>
</reference>
<dbReference type="EMBL" id="LNQE01001263">
    <property type="protein sequence ID" value="KUG19721.1"/>
    <property type="molecule type" value="Genomic_DNA"/>
</dbReference>
<accession>A0A0W8FFM8</accession>
<dbReference type="AlphaFoldDB" id="A0A0W8FFM8"/>